<feature type="signal peptide" evidence="8">
    <location>
        <begin position="1"/>
        <end position="34"/>
    </location>
</feature>
<dbReference type="InterPro" id="IPR019931">
    <property type="entry name" value="LPXTG_anchor"/>
</dbReference>
<dbReference type="SUPFAM" id="SSF49478">
    <property type="entry name" value="Cna protein B-type domain"/>
    <property type="match status" value="1"/>
</dbReference>
<evidence type="ECO:0000256" key="7">
    <source>
        <dbReference type="SAM" id="Phobius"/>
    </source>
</evidence>
<evidence type="ECO:0000256" key="3">
    <source>
        <dbReference type="ARBA" id="ARBA00022729"/>
    </source>
</evidence>
<keyword evidence="5" id="KW-0175">Coiled coil</keyword>
<keyword evidence="1" id="KW-0134">Cell wall</keyword>
<keyword evidence="3 8" id="KW-0732">Signal</keyword>
<organism evidence="9 10">
    <name type="scientific">Finegoldia magna</name>
    <name type="common">Peptostreptococcus magnus</name>
    <dbReference type="NCBI Taxonomy" id="1260"/>
    <lineage>
        <taxon>Bacteria</taxon>
        <taxon>Bacillati</taxon>
        <taxon>Bacillota</taxon>
        <taxon>Tissierellia</taxon>
        <taxon>Tissierellales</taxon>
        <taxon>Peptoniphilaceae</taxon>
        <taxon>Finegoldia</taxon>
    </lineage>
</organism>
<feature type="transmembrane region" description="Helical" evidence="7">
    <location>
        <begin position="621"/>
        <end position="639"/>
    </location>
</feature>
<protein>
    <submittedName>
        <fullName evidence="9">Cell wall protein</fullName>
    </submittedName>
</protein>
<keyword evidence="7" id="KW-0812">Transmembrane</keyword>
<comment type="caution">
    <text evidence="9">The sequence shown here is derived from an EMBL/GenBank/DDBJ whole genome shotgun (WGS) entry which is preliminary data.</text>
</comment>
<dbReference type="NCBIfam" id="NF040765">
    <property type="entry name" value="adhesion_FAF"/>
    <property type="match status" value="1"/>
</dbReference>
<dbReference type="InterPro" id="IPR013783">
    <property type="entry name" value="Ig-like_fold"/>
</dbReference>
<dbReference type="PROSITE" id="PS50847">
    <property type="entry name" value="GRAM_POS_ANCHORING"/>
    <property type="match status" value="1"/>
</dbReference>
<evidence type="ECO:0000256" key="6">
    <source>
        <dbReference type="SAM" id="MobiDB-lite"/>
    </source>
</evidence>
<evidence type="ECO:0000256" key="1">
    <source>
        <dbReference type="ARBA" id="ARBA00022512"/>
    </source>
</evidence>
<accession>A0A233VFH8</accession>
<reference evidence="10" key="1">
    <citation type="submission" date="2017-04" db="EMBL/GenBank/DDBJ databases">
        <title>Finegoldia magna isolated from orthopedic joint implant-associated infections.</title>
        <authorList>
            <person name="Bjorklund S."/>
            <person name="Bruggemann H."/>
            <person name="Jensen A."/>
            <person name="Hellmark B."/>
            <person name="Soderquist B."/>
        </authorList>
    </citation>
    <scope>NUCLEOTIDE SEQUENCE [LARGE SCALE GENOMIC DNA]</scope>
    <source>
        <strain evidence="10">12T273</strain>
    </source>
</reference>
<keyword evidence="7" id="KW-1133">Transmembrane helix</keyword>
<evidence type="ECO:0000256" key="8">
    <source>
        <dbReference type="SAM" id="SignalP"/>
    </source>
</evidence>
<dbReference type="Proteomes" id="UP000215546">
    <property type="component" value="Unassembled WGS sequence"/>
</dbReference>
<feature type="coiled-coil region" evidence="5">
    <location>
        <begin position="400"/>
        <end position="434"/>
    </location>
</feature>
<name>A0A233VFH8_FINMA</name>
<evidence type="ECO:0000313" key="9">
    <source>
        <dbReference type="EMBL" id="OXZ31142.1"/>
    </source>
</evidence>
<evidence type="ECO:0000256" key="4">
    <source>
        <dbReference type="ARBA" id="ARBA00023088"/>
    </source>
</evidence>
<dbReference type="AlphaFoldDB" id="A0A233VFH8"/>
<dbReference type="Gene3D" id="2.60.40.10">
    <property type="entry name" value="Immunoglobulins"/>
    <property type="match status" value="1"/>
</dbReference>
<feature type="chain" id="PRO_5041058971" evidence="8">
    <location>
        <begin position="35"/>
        <end position="643"/>
    </location>
</feature>
<keyword evidence="7" id="KW-0472">Membrane</keyword>
<proteinExistence type="predicted"/>
<feature type="compositionally biased region" description="Basic and acidic residues" evidence="6">
    <location>
        <begin position="571"/>
        <end position="612"/>
    </location>
</feature>
<evidence type="ECO:0000256" key="5">
    <source>
        <dbReference type="SAM" id="Coils"/>
    </source>
</evidence>
<sequence>MKVKNFRRNKPMKLNKKLLTAALAGALVVTAVPAGTFAEKNSAENSYTEELNLTKQQAAARMDQLAKKIAELSARRAAIVTQEWKAGETSEGLIEKLQKEEAAAKKAYEAAKANFEAAAKAWEQAKDAQEKARLAKRKALDAYDAKVGEYNKLVKEAEAARDAAKKEAKEKFEDTIASSNRKYEVAQTNLDRAENELAAAKKALETSADSDENVPEGTRAQYDQAKKAVIELEGKVAQLKIERTKANDEKITVRDTAKENLEKANKQADTLFQAKIQELNKKYKLNDNYGDAAAELTLIERAKLKAIKNYDNAKANAEAAFGNYVAANKAYEAASKAYAKANQRAYKVTEELKSIEKQLKENYVRINIILKDQNQGINSLAGKLDSDMIKEIENFAELSKSEQAEAIAKLQKELNKLKEEYDKTKDEIKEVKSVYTYKFAVKDTAGKGVQGLSLTFTNIEDSTKVYVGTSDENGDIIVKGIAEGTYKIAVTHVPTGYKVVQKGKMVSEVKSLFRPAAEVKAENNVEKKEEAKESEVVVPEYVTIKGAEADKKDEKENKKDEKVIDGGTIVVEKEKDNKDNEKKPENNKKPEKLGKEDNKKPAKPSKKEKAELPKAGAAAEAATIAAAAMATMGGAYLSLKKRK</sequence>
<evidence type="ECO:0000256" key="2">
    <source>
        <dbReference type="ARBA" id="ARBA00022525"/>
    </source>
</evidence>
<feature type="coiled-coil region" evidence="5">
    <location>
        <begin position="48"/>
        <end position="274"/>
    </location>
</feature>
<evidence type="ECO:0000313" key="10">
    <source>
        <dbReference type="Proteomes" id="UP000215546"/>
    </source>
</evidence>
<feature type="region of interest" description="Disordered" evidence="6">
    <location>
        <begin position="551"/>
        <end position="621"/>
    </location>
</feature>
<keyword evidence="2" id="KW-0964">Secreted</keyword>
<dbReference type="Pfam" id="PF00746">
    <property type="entry name" value="Gram_pos_anchor"/>
    <property type="match status" value="1"/>
</dbReference>
<keyword evidence="4" id="KW-0572">Peptidoglycan-anchor</keyword>
<gene>
    <name evidence="9" type="ORF">B9N55_08620</name>
</gene>
<dbReference type="EMBL" id="NDYE01000019">
    <property type="protein sequence ID" value="OXZ31142.1"/>
    <property type="molecule type" value="Genomic_DNA"/>
</dbReference>
<feature type="compositionally biased region" description="Basic and acidic residues" evidence="6">
    <location>
        <begin position="551"/>
        <end position="564"/>
    </location>
</feature>